<evidence type="ECO:0000313" key="7">
    <source>
        <dbReference type="EMBL" id="KAG4414919.1"/>
    </source>
</evidence>
<dbReference type="InterPro" id="IPR052360">
    <property type="entry name" value="Transcr_Regulatory_Proteins"/>
</dbReference>
<name>A0A8H7T4A1_9HELO</name>
<accession>A0A8H7T4A1</accession>
<dbReference type="PANTHER" id="PTHR36206">
    <property type="entry name" value="ASPERCRYPTIN BIOSYNTHESIS CLUSTER-SPECIFIC TRANSCRIPTION REGULATOR ATNN-RELATED"/>
    <property type="match status" value="1"/>
</dbReference>
<evidence type="ECO:0000256" key="3">
    <source>
        <dbReference type="ARBA" id="ARBA00023015"/>
    </source>
</evidence>
<dbReference type="InterPro" id="IPR021858">
    <property type="entry name" value="Fun_TF"/>
</dbReference>
<evidence type="ECO:0000256" key="4">
    <source>
        <dbReference type="ARBA" id="ARBA00023125"/>
    </source>
</evidence>
<dbReference type="AlphaFoldDB" id="A0A8H7T4A1"/>
<dbReference type="GO" id="GO:0046872">
    <property type="term" value="F:metal ion binding"/>
    <property type="evidence" value="ECO:0007669"/>
    <property type="project" value="UniProtKB-KW"/>
</dbReference>
<keyword evidence="5" id="KW-0804">Transcription</keyword>
<evidence type="ECO:0000313" key="8">
    <source>
        <dbReference type="Proteomes" id="UP000664132"/>
    </source>
</evidence>
<protein>
    <submittedName>
        <fullName evidence="7">Uncharacterized protein</fullName>
    </submittedName>
</protein>
<dbReference type="EMBL" id="JAFJYH010000243">
    <property type="protein sequence ID" value="KAG4414919.1"/>
    <property type="molecule type" value="Genomic_DNA"/>
</dbReference>
<dbReference type="GO" id="GO:0003677">
    <property type="term" value="F:DNA binding"/>
    <property type="evidence" value="ECO:0007669"/>
    <property type="project" value="UniProtKB-KW"/>
</dbReference>
<evidence type="ECO:0000256" key="5">
    <source>
        <dbReference type="ARBA" id="ARBA00023163"/>
    </source>
</evidence>
<keyword evidence="1" id="KW-0479">Metal-binding</keyword>
<dbReference type="Proteomes" id="UP000664132">
    <property type="component" value="Unassembled WGS sequence"/>
</dbReference>
<reference evidence="7" key="1">
    <citation type="submission" date="2021-02" db="EMBL/GenBank/DDBJ databases">
        <title>Genome sequence Cadophora malorum strain M34.</title>
        <authorList>
            <person name="Stefanovic E."/>
            <person name="Vu D."/>
            <person name="Scully C."/>
            <person name="Dijksterhuis J."/>
            <person name="Roader J."/>
            <person name="Houbraken J."/>
        </authorList>
    </citation>
    <scope>NUCLEOTIDE SEQUENCE</scope>
    <source>
        <strain evidence="7">M34</strain>
    </source>
</reference>
<keyword evidence="8" id="KW-1185">Reference proteome</keyword>
<comment type="caution">
    <text evidence="7">The sequence shown here is derived from an EMBL/GenBank/DDBJ whole genome shotgun (WGS) entry which is preliminary data.</text>
</comment>
<organism evidence="7 8">
    <name type="scientific">Cadophora malorum</name>
    <dbReference type="NCBI Taxonomy" id="108018"/>
    <lineage>
        <taxon>Eukaryota</taxon>
        <taxon>Fungi</taxon>
        <taxon>Dikarya</taxon>
        <taxon>Ascomycota</taxon>
        <taxon>Pezizomycotina</taxon>
        <taxon>Leotiomycetes</taxon>
        <taxon>Helotiales</taxon>
        <taxon>Ploettnerulaceae</taxon>
        <taxon>Cadophora</taxon>
    </lineage>
</organism>
<dbReference type="Pfam" id="PF11951">
    <property type="entry name" value="Fungal_trans_2"/>
    <property type="match status" value="1"/>
</dbReference>
<dbReference type="OrthoDB" id="3145928at2759"/>
<evidence type="ECO:0000256" key="6">
    <source>
        <dbReference type="ARBA" id="ARBA00023242"/>
    </source>
</evidence>
<keyword evidence="4" id="KW-0238">DNA-binding</keyword>
<proteinExistence type="predicted"/>
<sequence length="440" mass="50408">MADTPGNFEPAFWETLVLRFSHNFPTVKQSLVALSCMYEEYERCPSPQNADPFRFSPLAVHQYTLAVRELVDYIASDKQDSTVTLISCLIFVWIELLQGNFKPAYRHLYGGMKILNDSEASHTKSACDLCQQRDSIHEVDEVHGSLTRSFARLRIQAIVCGHRMPTFAPPCRRGGEAFSTIPRSFTNIFQSRNFLDNEYNCIFDFFRSIRDIDHENEAEVMAMQERKDYHINRLESWHAANKKMAAESVPPQSHPYSSGLLYLDLYFTVLSIILKTMCAPSEMAFDDYLLEFQHIYNTSEILIQTTIAGAPVLSLDMCVIPPLCMIVCKCRFLSLRLKALKLLESTPDLEGMWDRVTILKLCQDKINIEEAGRGDIPVTEPLPEEARIYKKRFVYRNRGGPDEKVFRYFYFGKGPVEVEFFEKADLTEGIVDIKIMGGTG</sequence>
<evidence type="ECO:0000256" key="2">
    <source>
        <dbReference type="ARBA" id="ARBA00022833"/>
    </source>
</evidence>
<keyword evidence="3" id="KW-0805">Transcription regulation</keyword>
<keyword evidence="2" id="KW-0862">Zinc</keyword>
<dbReference type="PANTHER" id="PTHR36206:SF12">
    <property type="entry name" value="ASPERCRYPTIN BIOSYNTHESIS CLUSTER-SPECIFIC TRANSCRIPTION REGULATOR ATNN-RELATED"/>
    <property type="match status" value="1"/>
</dbReference>
<gene>
    <name evidence="7" type="ORF">IFR04_011942</name>
</gene>
<evidence type="ECO:0000256" key="1">
    <source>
        <dbReference type="ARBA" id="ARBA00022723"/>
    </source>
</evidence>
<keyword evidence="6" id="KW-0539">Nucleus</keyword>